<dbReference type="Proteomes" id="UP000078542">
    <property type="component" value="Unassembled WGS sequence"/>
</dbReference>
<dbReference type="GO" id="GO:0046872">
    <property type="term" value="F:metal ion binding"/>
    <property type="evidence" value="ECO:0007669"/>
    <property type="project" value="UniProtKB-KW"/>
</dbReference>
<dbReference type="GO" id="GO:0044666">
    <property type="term" value="C:MLL3/4 complex"/>
    <property type="evidence" value="ECO:0007669"/>
    <property type="project" value="TreeGrafter"/>
</dbReference>
<dbReference type="EMBL" id="KQ977231">
    <property type="protein sequence ID" value="KYN04764.1"/>
    <property type="molecule type" value="Genomic_DNA"/>
</dbReference>
<keyword evidence="8" id="KW-0560">Oxidoreductase</keyword>
<evidence type="ECO:0000256" key="5">
    <source>
        <dbReference type="ARBA" id="ARBA00022833"/>
    </source>
</evidence>
<gene>
    <name evidence="13" type="ORF">ALC62_04400</name>
</gene>
<dbReference type="GO" id="GO:0010468">
    <property type="term" value="P:regulation of gene expression"/>
    <property type="evidence" value="ECO:0007669"/>
    <property type="project" value="TreeGrafter"/>
</dbReference>
<dbReference type="InterPro" id="IPR048560">
    <property type="entry name" value="KDM6A_B-like_GATAL"/>
</dbReference>
<comment type="cofactor">
    <cofactor evidence="1">
        <name>Fe(2+)</name>
        <dbReference type="ChEBI" id="CHEBI:29033"/>
    </cofactor>
</comment>
<dbReference type="InterPro" id="IPR046941">
    <property type="entry name" value="KDM6_GATAL_sf"/>
</dbReference>
<keyword evidence="10" id="KW-0539">Nucleus</keyword>
<reference evidence="13 14" key="1">
    <citation type="submission" date="2016-03" db="EMBL/GenBank/DDBJ databases">
        <title>Cyphomyrmex costatus WGS genome.</title>
        <authorList>
            <person name="Nygaard S."/>
            <person name="Hu H."/>
            <person name="Boomsma J."/>
            <person name="Zhang G."/>
        </authorList>
    </citation>
    <scope>NUCLEOTIDE SEQUENCE [LARGE SCALE GENOMIC DNA]</scope>
    <source>
        <strain evidence="13">MS0001</strain>
        <tissue evidence="13">Whole body</tissue>
    </source>
</reference>
<dbReference type="Gene3D" id="2.10.110.20">
    <property type="match status" value="2"/>
</dbReference>
<evidence type="ECO:0000256" key="6">
    <source>
        <dbReference type="ARBA" id="ARBA00022853"/>
    </source>
</evidence>
<organism evidence="13 14">
    <name type="scientific">Cyphomyrmex costatus</name>
    <dbReference type="NCBI Taxonomy" id="456900"/>
    <lineage>
        <taxon>Eukaryota</taxon>
        <taxon>Metazoa</taxon>
        <taxon>Ecdysozoa</taxon>
        <taxon>Arthropoda</taxon>
        <taxon>Hexapoda</taxon>
        <taxon>Insecta</taxon>
        <taxon>Pterygota</taxon>
        <taxon>Neoptera</taxon>
        <taxon>Endopterygota</taxon>
        <taxon>Hymenoptera</taxon>
        <taxon>Apocrita</taxon>
        <taxon>Aculeata</taxon>
        <taxon>Formicoidea</taxon>
        <taxon>Formicidae</taxon>
        <taxon>Myrmicinae</taxon>
        <taxon>Cyphomyrmex</taxon>
    </lineage>
</organism>
<keyword evidence="13" id="KW-0489">Methyltransferase</keyword>
<feature type="domain" description="JmjC" evidence="12">
    <location>
        <begin position="677"/>
        <end position="841"/>
    </location>
</feature>
<proteinExistence type="inferred from homology"/>
<dbReference type="InterPro" id="IPR003347">
    <property type="entry name" value="JmjC_dom"/>
</dbReference>
<dbReference type="InterPro" id="IPR051630">
    <property type="entry name" value="Corepressor-Demethylase"/>
</dbReference>
<evidence type="ECO:0000259" key="12">
    <source>
        <dbReference type="PROSITE" id="PS51184"/>
    </source>
</evidence>
<protein>
    <submittedName>
        <fullName evidence="13">Lysine-specific demethylase 6A</fullName>
    </submittedName>
</protein>
<sequence>MDALTILEKCKDAGINKVPKCSLVSDCSPPDPPSRKLTKAELSPQVKRYYVNCKRKAFDSKLQQFCLTHPIVIIHGLTETLKINLNNFLTRPLIKTNPSKRIEIREQVKYASDENWDRNHKKQIWRCSSQSSYMTMTEYANYQIQILLNDCLGQMTKEKKKQKKFKTKTVKFATNVDLNEKLWKLQFDELTKLPSFLKINWNNDMLTYVGHIILGVNTAQLYMKVPGCRTTGHQENNNFCSININAGPGDCEWFAVPYEYWGMIHSLCKNNGINYLHDSWWPPNLNVLHKNNVPVYRFLQKPGDIVWVNIGCVHWVHAIGSCNNVAWNIGPFTARQYELAIERYEWNKLQKYKSIVPMVHLSWRLARKIITISDQQLFHLIKNCLKQTMIYNYLTLEFLQNKGVKVEYDVRHQFKKRLSYYCQDCQVLEEEEEEEVEEEEENKFIVYCIDCALKKSPSLKGFHCLKKYRMKKLMKIYDNFTINMNNSMDASTILKTYKDRELNEVPKCSLVSDCSPPYPCSKPLTKEQLSPLIQSYYINSKAQAFHSELQEICLMNPIVLVRGLTTTFEIDLGVFSTESLLKANPDMPIDVLNQIKCASDENRDTKKKKKVWKCFSHVTSMTIRKYADYQAQTFLDNNDENVYSNISTSSNLCRMTKNKKTQTIKFATNVDLSDVEIWKLQLHELIKLPPFLRIKCDDNMLTYVGYDILGMNTAQAYMKVPGCRTTGHQENNNFCSININAGPGDCEWFAVSYEYWGVLQLLCTQNRVNYLGDSWWPPDMNVLHKNNVPVYRFLQKPGDIVWVNVGCVHWVHAIGSCNNVAWNLGPFTARQYELAIERYEWNKLQKFKSIVPMVQLSWNLAQLCFEISDQHLFHLIKNCLKQTMIYNYLILKFLKSKDIEVEHDDELEKKVHYCKNCQVCFLFLIYHAIYYYIICI</sequence>
<evidence type="ECO:0000256" key="1">
    <source>
        <dbReference type="ARBA" id="ARBA00001954"/>
    </source>
</evidence>
<dbReference type="STRING" id="456900.A0A195CX81"/>
<dbReference type="PANTHER" id="PTHR14017">
    <property type="entry name" value="LYSINE-SPECIFIC DEMETHYLASE"/>
    <property type="match status" value="1"/>
</dbReference>
<dbReference type="GO" id="GO:0071558">
    <property type="term" value="F:histone H3K27me2/H3K27me3 demethylase activity"/>
    <property type="evidence" value="ECO:0007669"/>
    <property type="project" value="TreeGrafter"/>
</dbReference>
<dbReference type="Gene3D" id="2.60.120.650">
    <property type="entry name" value="Cupin"/>
    <property type="match status" value="2"/>
</dbReference>
<dbReference type="Pfam" id="PF02373">
    <property type="entry name" value="JmjC"/>
    <property type="match status" value="2"/>
</dbReference>
<keyword evidence="5" id="KW-0862">Zinc</keyword>
<dbReference type="InterPro" id="IPR048562">
    <property type="entry name" value="KDM6A_B-like_C-hel"/>
</dbReference>
<dbReference type="GO" id="GO:0031490">
    <property type="term" value="F:chromatin DNA binding"/>
    <property type="evidence" value="ECO:0007669"/>
    <property type="project" value="TreeGrafter"/>
</dbReference>
<evidence type="ECO:0000256" key="7">
    <source>
        <dbReference type="ARBA" id="ARBA00022964"/>
    </source>
</evidence>
<keyword evidence="14" id="KW-1185">Reference proteome</keyword>
<evidence type="ECO:0000256" key="2">
    <source>
        <dbReference type="ARBA" id="ARBA00004123"/>
    </source>
</evidence>
<dbReference type="SUPFAM" id="SSF51197">
    <property type="entry name" value="Clavaminate synthase-like"/>
    <property type="match status" value="2"/>
</dbReference>
<dbReference type="GO" id="GO:0032259">
    <property type="term" value="P:methylation"/>
    <property type="evidence" value="ECO:0007669"/>
    <property type="project" value="UniProtKB-KW"/>
</dbReference>
<keyword evidence="9" id="KW-0408">Iron</keyword>
<evidence type="ECO:0000256" key="9">
    <source>
        <dbReference type="ARBA" id="ARBA00023004"/>
    </source>
</evidence>
<name>A0A195CX81_9HYME</name>
<accession>A0A195CX81</accession>
<dbReference type="AlphaFoldDB" id="A0A195CX81"/>
<keyword evidence="6" id="KW-0156">Chromatin regulator</keyword>
<keyword evidence="4" id="KW-0479">Metal-binding</keyword>
<dbReference type="PROSITE" id="PS51184">
    <property type="entry name" value="JMJC"/>
    <property type="match status" value="2"/>
</dbReference>
<dbReference type="SMART" id="SM00558">
    <property type="entry name" value="JmjC"/>
    <property type="match status" value="2"/>
</dbReference>
<evidence type="ECO:0000256" key="4">
    <source>
        <dbReference type="ARBA" id="ARBA00022723"/>
    </source>
</evidence>
<comment type="similarity">
    <text evidence="11">Belongs to the UTX family.</text>
</comment>
<evidence type="ECO:0000256" key="10">
    <source>
        <dbReference type="ARBA" id="ARBA00023242"/>
    </source>
</evidence>
<evidence type="ECO:0000256" key="11">
    <source>
        <dbReference type="ARBA" id="ARBA00034483"/>
    </source>
</evidence>
<comment type="subcellular location">
    <subcellularLocation>
        <location evidence="2">Nucleus</location>
    </subcellularLocation>
</comment>
<dbReference type="Gene3D" id="1.20.58.1370">
    <property type="match status" value="2"/>
</dbReference>
<keyword evidence="13" id="KW-0808">Transferase</keyword>
<feature type="domain" description="JmjC" evidence="12">
    <location>
        <begin position="182"/>
        <end position="346"/>
    </location>
</feature>
<keyword evidence="7" id="KW-0223">Dioxygenase</keyword>
<evidence type="ECO:0000256" key="3">
    <source>
        <dbReference type="ARBA" id="ARBA00022553"/>
    </source>
</evidence>
<dbReference type="Pfam" id="PF21322">
    <property type="entry name" value="KDM6_C-hel"/>
    <property type="match status" value="2"/>
</dbReference>
<keyword evidence="3" id="KW-0597">Phosphoprotein</keyword>
<dbReference type="Pfam" id="PF21326">
    <property type="entry name" value="KDM6_GATAL"/>
    <property type="match status" value="1"/>
</dbReference>
<dbReference type="GO" id="GO:0008168">
    <property type="term" value="F:methyltransferase activity"/>
    <property type="evidence" value="ECO:0007669"/>
    <property type="project" value="UniProtKB-KW"/>
</dbReference>
<evidence type="ECO:0000256" key="8">
    <source>
        <dbReference type="ARBA" id="ARBA00023002"/>
    </source>
</evidence>
<dbReference type="GO" id="GO:0000978">
    <property type="term" value="F:RNA polymerase II cis-regulatory region sequence-specific DNA binding"/>
    <property type="evidence" value="ECO:0007669"/>
    <property type="project" value="TreeGrafter"/>
</dbReference>
<evidence type="ECO:0000313" key="13">
    <source>
        <dbReference type="EMBL" id="KYN04764.1"/>
    </source>
</evidence>
<dbReference type="PANTHER" id="PTHR14017:SF1">
    <property type="entry name" value="LD02225P"/>
    <property type="match status" value="1"/>
</dbReference>
<evidence type="ECO:0000313" key="14">
    <source>
        <dbReference type="Proteomes" id="UP000078542"/>
    </source>
</evidence>